<dbReference type="Pfam" id="PF00188">
    <property type="entry name" value="CAP"/>
    <property type="match status" value="1"/>
</dbReference>
<protein>
    <submittedName>
        <fullName evidence="3">CAP domain-containing protein</fullName>
    </submittedName>
</protein>
<comment type="caution">
    <text evidence="3">The sequence shown here is derived from an EMBL/GenBank/DDBJ whole genome shotgun (WGS) entry which is preliminary data.</text>
</comment>
<dbReference type="Gene3D" id="3.40.33.10">
    <property type="entry name" value="CAP"/>
    <property type="match status" value="1"/>
</dbReference>
<dbReference type="InterPro" id="IPR014044">
    <property type="entry name" value="CAP_dom"/>
</dbReference>
<reference evidence="3" key="1">
    <citation type="journal article" date="2021" name="PeerJ">
        <title>Extensive microbial diversity within the chicken gut microbiome revealed by metagenomics and culture.</title>
        <authorList>
            <person name="Gilroy R."/>
            <person name="Ravi A."/>
            <person name="Getino M."/>
            <person name="Pursley I."/>
            <person name="Horton D.L."/>
            <person name="Alikhan N.F."/>
            <person name="Baker D."/>
            <person name="Gharbi K."/>
            <person name="Hall N."/>
            <person name="Watson M."/>
            <person name="Adriaenssens E.M."/>
            <person name="Foster-Nyarko E."/>
            <person name="Jarju S."/>
            <person name="Secka A."/>
            <person name="Antonio M."/>
            <person name="Oren A."/>
            <person name="Chaudhuri R.R."/>
            <person name="La Ragione R."/>
            <person name="Hildebrand F."/>
            <person name="Pallen M.J."/>
        </authorList>
    </citation>
    <scope>NUCLEOTIDE SEQUENCE</scope>
    <source>
        <strain evidence="3">B5-657</strain>
    </source>
</reference>
<sequence length="304" mass="33363">MIKSKLIMVISSIGLVATLGVGGIFLSSNGEISKDNTVKTEEKEVASNESDMEDGNNADTDNNIITEQVNSNKESPNDEVANNDDNISSNNDNVVGSNSDSDNSAEEVESEVEGISKDRPTNRPSYNKPSYNRPSYNKPSTDTNTPSDTPSQDTNTPSETPSDEPVVSDSNYIAEIEQAIFQRVNQERAASGLPALSYNTTMEHYARIKSKDMGDNGYFSHEDLQGKLITEQMKADGVSYRAWGENIAYIQGMSDNNALATKFMDNWMNSSGHRANILSTNFSSIGIGVYKIGNTYYATQEFYR</sequence>
<feature type="compositionally biased region" description="Acidic residues" evidence="1">
    <location>
        <begin position="103"/>
        <end position="112"/>
    </location>
</feature>
<dbReference type="CDD" id="cd05379">
    <property type="entry name" value="CAP_bacterial"/>
    <property type="match status" value="1"/>
</dbReference>
<feature type="compositionally biased region" description="Polar residues" evidence="1">
    <location>
        <begin position="57"/>
        <end position="74"/>
    </location>
</feature>
<dbReference type="AlphaFoldDB" id="A0A9E2KCL7"/>
<evidence type="ECO:0000256" key="1">
    <source>
        <dbReference type="SAM" id="MobiDB-lite"/>
    </source>
</evidence>
<proteinExistence type="predicted"/>
<dbReference type="SUPFAM" id="SSF55797">
    <property type="entry name" value="PR-1-like"/>
    <property type="match status" value="1"/>
</dbReference>
<gene>
    <name evidence="3" type="ORF">H9872_05870</name>
</gene>
<feature type="region of interest" description="Disordered" evidence="1">
    <location>
        <begin position="36"/>
        <end position="166"/>
    </location>
</feature>
<feature type="compositionally biased region" description="Low complexity" evidence="1">
    <location>
        <begin position="139"/>
        <end position="154"/>
    </location>
</feature>
<feature type="compositionally biased region" description="Low complexity" evidence="1">
    <location>
        <begin position="83"/>
        <end position="102"/>
    </location>
</feature>
<evidence type="ECO:0000313" key="3">
    <source>
        <dbReference type="EMBL" id="MBU3804262.1"/>
    </source>
</evidence>
<feature type="compositionally biased region" description="Basic and acidic residues" evidence="1">
    <location>
        <begin position="36"/>
        <end position="46"/>
    </location>
</feature>
<dbReference type="Proteomes" id="UP000824229">
    <property type="component" value="Unassembled WGS sequence"/>
</dbReference>
<feature type="domain" description="SCP" evidence="2">
    <location>
        <begin position="182"/>
        <end position="302"/>
    </location>
</feature>
<dbReference type="InterPro" id="IPR035940">
    <property type="entry name" value="CAP_sf"/>
</dbReference>
<accession>A0A9E2KCL7</accession>
<evidence type="ECO:0000259" key="2">
    <source>
        <dbReference type="Pfam" id="PF00188"/>
    </source>
</evidence>
<evidence type="ECO:0000313" key="4">
    <source>
        <dbReference type="Proteomes" id="UP000824229"/>
    </source>
</evidence>
<reference evidence="3" key="2">
    <citation type="submission" date="2021-04" db="EMBL/GenBank/DDBJ databases">
        <authorList>
            <person name="Gilroy R."/>
        </authorList>
    </citation>
    <scope>NUCLEOTIDE SEQUENCE</scope>
    <source>
        <strain evidence="3">B5-657</strain>
    </source>
</reference>
<organism evidence="3 4">
    <name type="scientific">Candidatus Cellulosilyticum pullistercoris</name>
    <dbReference type="NCBI Taxonomy" id="2838521"/>
    <lineage>
        <taxon>Bacteria</taxon>
        <taxon>Bacillati</taxon>
        <taxon>Bacillota</taxon>
        <taxon>Clostridia</taxon>
        <taxon>Lachnospirales</taxon>
        <taxon>Cellulosilyticaceae</taxon>
        <taxon>Cellulosilyticum</taxon>
    </lineage>
</organism>
<dbReference type="PANTHER" id="PTHR31157">
    <property type="entry name" value="SCP DOMAIN-CONTAINING PROTEIN"/>
    <property type="match status" value="1"/>
</dbReference>
<feature type="compositionally biased region" description="Polar residues" evidence="1">
    <location>
        <begin position="122"/>
        <end position="138"/>
    </location>
</feature>
<dbReference type="EMBL" id="JAHLFQ010000129">
    <property type="protein sequence ID" value="MBU3804262.1"/>
    <property type="molecule type" value="Genomic_DNA"/>
</dbReference>
<name>A0A9E2KCL7_9FIRM</name>
<dbReference type="PANTHER" id="PTHR31157:SF1">
    <property type="entry name" value="SCP DOMAIN-CONTAINING PROTEIN"/>
    <property type="match status" value="1"/>
</dbReference>